<dbReference type="InterPro" id="IPR000719">
    <property type="entry name" value="Prot_kinase_dom"/>
</dbReference>
<dbReference type="PANTHER" id="PTHR43671:SF98">
    <property type="entry name" value="SERINE_THREONINE-PROTEIN KINASE NEK11"/>
    <property type="match status" value="1"/>
</dbReference>
<dbReference type="GO" id="GO:0005634">
    <property type="term" value="C:nucleus"/>
    <property type="evidence" value="ECO:0007669"/>
    <property type="project" value="TreeGrafter"/>
</dbReference>
<dbReference type="PANTHER" id="PTHR43671">
    <property type="entry name" value="SERINE/THREONINE-PROTEIN KINASE NEK"/>
    <property type="match status" value="1"/>
</dbReference>
<protein>
    <recommendedName>
        <fullName evidence="1">non-specific serine/threonine protein kinase</fullName>
        <ecNumber evidence="1">2.7.11.1</ecNumber>
    </recommendedName>
</protein>
<feature type="compositionally biased region" description="Acidic residues" evidence="9">
    <location>
        <begin position="475"/>
        <end position="494"/>
    </location>
</feature>
<feature type="region of interest" description="Disordered" evidence="9">
    <location>
        <begin position="439"/>
        <end position="527"/>
    </location>
</feature>
<evidence type="ECO:0000256" key="4">
    <source>
        <dbReference type="ARBA" id="ARBA00022741"/>
    </source>
</evidence>
<dbReference type="InterPro" id="IPR011009">
    <property type="entry name" value="Kinase-like_dom_sf"/>
</dbReference>
<dbReference type="AlphaFoldDB" id="A0AAD9W1E9"/>
<feature type="domain" description="Protein kinase" evidence="10">
    <location>
        <begin position="46"/>
        <end position="384"/>
    </location>
</feature>
<dbReference type="InterPro" id="IPR050660">
    <property type="entry name" value="NEK_Ser/Thr_kinase"/>
</dbReference>
<keyword evidence="3" id="KW-0808">Transferase</keyword>
<gene>
    <name evidence="11" type="ORF">N8I77_007485</name>
</gene>
<evidence type="ECO:0000256" key="5">
    <source>
        <dbReference type="ARBA" id="ARBA00022777"/>
    </source>
</evidence>
<evidence type="ECO:0000259" key="10">
    <source>
        <dbReference type="PROSITE" id="PS50011"/>
    </source>
</evidence>
<feature type="compositionally biased region" description="Acidic residues" evidence="9">
    <location>
        <begin position="453"/>
        <end position="465"/>
    </location>
</feature>
<evidence type="ECO:0000256" key="1">
    <source>
        <dbReference type="ARBA" id="ARBA00012513"/>
    </source>
</evidence>
<evidence type="ECO:0000256" key="9">
    <source>
        <dbReference type="SAM" id="MobiDB-lite"/>
    </source>
</evidence>
<reference evidence="11" key="1">
    <citation type="submission" date="2023-06" db="EMBL/GenBank/DDBJ databases">
        <authorList>
            <person name="Noh H."/>
        </authorList>
    </citation>
    <scope>NUCLEOTIDE SEQUENCE</scope>
    <source>
        <strain evidence="11">DUCC20226</strain>
    </source>
</reference>
<keyword evidence="6" id="KW-0067">ATP-binding</keyword>
<evidence type="ECO:0000256" key="7">
    <source>
        <dbReference type="ARBA" id="ARBA00047899"/>
    </source>
</evidence>
<name>A0AAD9W1E9_PHOAM</name>
<keyword evidence="2" id="KW-0723">Serine/threonine-protein kinase</keyword>
<dbReference type="EMBL" id="JAUJFL010000004">
    <property type="protein sequence ID" value="KAK2604568.1"/>
    <property type="molecule type" value="Genomic_DNA"/>
</dbReference>
<keyword evidence="5" id="KW-0418">Kinase</keyword>
<keyword evidence="12" id="KW-1185">Reference proteome</keyword>
<evidence type="ECO:0000256" key="2">
    <source>
        <dbReference type="ARBA" id="ARBA00022527"/>
    </source>
</evidence>
<dbReference type="Proteomes" id="UP001265746">
    <property type="component" value="Unassembled WGS sequence"/>
</dbReference>
<keyword evidence="4" id="KW-0547">Nucleotide-binding</keyword>
<accession>A0AAD9W1E9</accession>
<dbReference type="Gene3D" id="1.10.510.10">
    <property type="entry name" value="Transferase(Phosphotransferase) domain 1"/>
    <property type="match status" value="1"/>
</dbReference>
<evidence type="ECO:0000313" key="11">
    <source>
        <dbReference type="EMBL" id="KAK2604568.1"/>
    </source>
</evidence>
<sequence>MSLLRNSKRLYNQIGVFLPFESEGDDDRVMEDSRVARDDRFMDNGFLFVKSIKMGMNGKFNAFGNRVSDKSIFIVQSVSTGELFINKLMERPWNDSTKTSSPPLELRVSTYPHTTGDADIDLPDNGGDDVHRKGLLPDLLYFNKLRFWQELDDPMEADYSIYSLYFEYCNGGTLENIIDAYQAKLIAIPEHFIWLVAEQLFLALATLNFGRQHDPDDDDQSYEPGDWARIYHRDLTANNTFINYPPRRSGRIPKAGMESNAFPEIVVGDFGMSAIEGDDPSTLPPSIYPAPDDDEEDDETVLAPWEDICSAGEILRTMSMTHFPPTMGFELNVRPNCRLVQDVNQAPSAPPYSDELITMLQRFEWPNQDQATVRELGDALDTTFPSPRFLTDILLPQAQRRVAQYRNPTPKPAGYYDDMDMSWTKPRQVMPFSYSMQYATEAGDGPDGMPPPDDNDDDDDDDGHDDQDREMSDPPPDDDADHDEDGQQGDEQQDEGGQSGDQSHSSGDDDDSDMPFPGPPPPRPDAEQLAMRELGKLHKWNNARLRYELRSLEFNVPTIVPLKNGPP</sequence>
<dbReference type="EC" id="2.7.11.1" evidence="1"/>
<comment type="caution">
    <text evidence="11">The sequence shown here is derived from an EMBL/GenBank/DDBJ whole genome shotgun (WGS) entry which is preliminary data.</text>
</comment>
<dbReference type="GO" id="GO:0005524">
    <property type="term" value="F:ATP binding"/>
    <property type="evidence" value="ECO:0007669"/>
    <property type="project" value="UniProtKB-KW"/>
</dbReference>
<evidence type="ECO:0000256" key="3">
    <source>
        <dbReference type="ARBA" id="ARBA00022679"/>
    </source>
</evidence>
<evidence type="ECO:0000313" key="12">
    <source>
        <dbReference type="Proteomes" id="UP001265746"/>
    </source>
</evidence>
<dbReference type="PROSITE" id="PS50011">
    <property type="entry name" value="PROTEIN_KINASE_DOM"/>
    <property type="match status" value="1"/>
</dbReference>
<comment type="catalytic activity">
    <reaction evidence="8">
        <text>L-seryl-[protein] + ATP = O-phospho-L-seryl-[protein] + ADP + H(+)</text>
        <dbReference type="Rhea" id="RHEA:17989"/>
        <dbReference type="Rhea" id="RHEA-COMP:9863"/>
        <dbReference type="Rhea" id="RHEA-COMP:11604"/>
        <dbReference type="ChEBI" id="CHEBI:15378"/>
        <dbReference type="ChEBI" id="CHEBI:29999"/>
        <dbReference type="ChEBI" id="CHEBI:30616"/>
        <dbReference type="ChEBI" id="CHEBI:83421"/>
        <dbReference type="ChEBI" id="CHEBI:456216"/>
        <dbReference type="EC" id="2.7.11.1"/>
    </reaction>
</comment>
<dbReference type="SUPFAM" id="SSF56112">
    <property type="entry name" value="Protein kinase-like (PK-like)"/>
    <property type="match status" value="1"/>
</dbReference>
<dbReference type="GO" id="GO:0004674">
    <property type="term" value="F:protein serine/threonine kinase activity"/>
    <property type="evidence" value="ECO:0007669"/>
    <property type="project" value="UniProtKB-KW"/>
</dbReference>
<comment type="catalytic activity">
    <reaction evidence="7">
        <text>L-threonyl-[protein] + ATP = O-phospho-L-threonyl-[protein] + ADP + H(+)</text>
        <dbReference type="Rhea" id="RHEA:46608"/>
        <dbReference type="Rhea" id="RHEA-COMP:11060"/>
        <dbReference type="Rhea" id="RHEA-COMP:11605"/>
        <dbReference type="ChEBI" id="CHEBI:15378"/>
        <dbReference type="ChEBI" id="CHEBI:30013"/>
        <dbReference type="ChEBI" id="CHEBI:30616"/>
        <dbReference type="ChEBI" id="CHEBI:61977"/>
        <dbReference type="ChEBI" id="CHEBI:456216"/>
        <dbReference type="EC" id="2.7.11.1"/>
    </reaction>
</comment>
<evidence type="ECO:0000256" key="6">
    <source>
        <dbReference type="ARBA" id="ARBA00022840"/>
    </source>
</evidence>
<evidence type="ECO:0000256" key="8">
    <source>
        <dbReference type="ARBA" id="ARBA00048679"/>
    </source>
</evidence>
<organism evidence="11 12">
    <name type="scientific">Phomopsis amygdali</name>
    <name type="common">Fusicoccum amygdali</name>
    <dbReference type="NCBI Taxonomy" id="1214568"/>
    <lineage>
        <taxon>Eukaryota</taxon>
        <taxon>Fungi</taxon>
        <taxon>Dikarya</taxon>
        <taxon>Ascomycota</taxon>
        <taxon>Pezizomycotina</taxon>
        <taxon>Sordariomycetes</taxon>
        <taxon>Sordariomycetidae</taxon>
        <taxon>Diaporthales</taxon>
        <taxon>Diaporthaceae</taxon>
        <taxon>Diaporthe</taxon>
    </lineage>
</organism>
<proteinExistence type="predicted"/>